<dbReference type="InterPro" id="IPR013096">
    <property type="entry name" value="Cupin_2"/>
</dbReference>
<dbReference type="PANTHER" id="PTHR36156">
    <property type="entry name" value="SLR2101 PROTEIN"/>
    <property type="match status" value="1"/>
</dbReference>
<dbReference type="AlphaFoldDB" id="A0AAN6BR68"/>
<evidence type="ECO:0000313" key="3">
    <source>
        <dbReference type="Proteomes" id="UP000649114"/>
    </source>
</evidence>
<protein>
    <recommendedName>
        <fullName evidence="1">Cupin type-2 domain-containing protein</fullName>
    </recommendedName>
</protein>
<dbReference type="CDD" id="cd02231">
    <property type="entry name" value="cupin_BLL6423-like"/>
    <property type="match status" value="1"/>
</dbReference>
<dbReference type="EMBL" id="JAAAPU010000036">
    <property type="protein sequence ID" value="KAF4205911.1"/>
    <property type="molecule type" value="Genomic_DNA"/>
</dbReference>
<dbReference type="InterPro" id="IPR047142">
    <property type="entry name" value="OryJ/VirC-like"/>
</dbReference>
<dbReference type="Pfam" id="PF07883">
    <property type="entry name" value="Cupin_2"/>
    <property type="match status" value="1"/>
</dbReference>
<reference evidence="2" key="2">
    <citation type="submission" date="2020-04" db="EMBL/GenBank/DDBJ databases">
        <authorList>
            <person name="Santos R.A.C."/>
            <person name="Steenwyk J.L."/>
            <person name="Rivero-Menendez O."/>
            <person name="Mead M.E."/>
            <person name="Silva L.P."/>
            <person name="Bastos R.W."/>
            <person name="Alastruey-Izquierdo A."/>
            <person name="Goldman G.H."/>
            <person name="Rokas A."/>
        </authorList>
    </citation>
    <scope>NUCLEOTIDE SEQUENCE</scope>
    <source>
        <strain evidence="2">CNM-CM8927</strain>
    </source>
</reference>
<accession>A0AAN6BR68</accession>
<feature type="domain" description="Cupin type-2" evidence="1">
    <location>
        <begin position="106"/>
        <end position="166"/>
    </location>
</feature>
<dbReference type="InterPro" id="IPR014710">
    <property type="entry name" value="RmlC-like_jellyroll"/>
</dbReference>
<sequence>MMSTEQRQPKPLRRIITAHDPKSGKAVFSSAISEQVSFTGFPVPPGKPPVTDYVLAYNTNVFPVKGLSPPSSTNPDSKADLDIKQYQSQLSHPSPLPPPNGTSCTIIEVPPGSAVPMHRTTTLDYTVIIDGTTELVLDSGEKKILKKGDVIVQRGTAHSWRNVTEKSDNSGVLRIFFVFLPIEKVQVESGLIDMDLNLSLKQT</sequence>
<evidence type="ECO:0000259" key="1">
    <source>
        <dbReference type="Pfam" id="PF07883"/>
    </source>
</evidence>
<proteinExistence type="predicted"/>
<gene>
    <name evidence="2" type="ORF">CNMCM8927_005639</name>
</gene>
<dbReference type="Gene3D" id="2.60.120.10">
    <property type="entry name" value="Jelly Rolls"/>
    <property type="match status" value="1"/>
</dbReference>
<dbReference type="Proteomes" id="UP000649114">
    <property type="component" value="Unassembled WGS sequence"/>
</dbReference>
<reference evidence="2" key="1">
    <citation type="journal article" date="2020" name="bioRxiv">
        <title>Genomic and phenotypic heterogeneity of clinical isolates of the human pathogens Aspergillus fumigatus, Aspergillus lentulus and Aspergillus fumigatiaffinis.</title>
        <authorList>
            <person name="dos Santos R.A.C."/>
            <person name="Steenwyk J.L."/>
            <person name="Rivero-Menendez O."/>
            <person name="Mead M.E."/>
            <person name="Silva L.P."/>
            <person name="Bastos R.W."/>
            <person name="Alastruey-Izquierdo A."/>
            <person name="Goldman G.H."/>
            <person name="Rokas A."/>
        </authorList>
    </citation>
    <scope>NUCLEOTIDE SEQUENCE</scope>
    <source>
        <strain evidence="2">CNM-CM8927</strain>
    </source>
</reference>
<dbReference type="SUPFAM" id="SSF51182">
    <property type="entry name" value="RmlC-like cupins"/>
    <property type="match status" value="1"/>
</dbReference>
<dbReference type="PANTHER" id="PTHR36156:SF3">
    <property type="entry name" value="CUPIN 2 CONSERVED BARREL DOMAIN-CONTAINING PROTEIN"/>
    <property type="match status" value="1"/>
</dbReference>
<organism evidence="2 3">
    <name type="scientific">Aspergillus lentulus</name>
    <dbReference type="NCBI Taxonomy" id="293939"/>
    <lineage>
        <taxon>Eukaryota</taxon>
        <taxon>Fungi</taxon>
        <taxon>Dikarya</taxon>
        <taxon>Ascomycota</taxon>
        <taxon>Pezizomycotina</taxon>
        <taxon>Eurotiomycetes</taxon>
        <taxon>Eurotiomycetidae</taxon>
        <taxon>Eurotiales</taxon>
        <taxon>Aspergillaceae</taxon>
        <taxon>Aspergillus</taxon>
        <taxon>Aspergillus subgen. Fumigati</taxon>
    </lineage>
</organism>
<comment type="caution">
    <text evidence="2">The sequence shown here is derived from an EMBL/GenBank/DDBJ whole genome shotgun (WGS) entry which is preliminary data.</text>
</comment>
<name>A0AAN6BR68_ASPLE</name>
<dbReference type="InterPro" id="IPR011051">
    <property type="entry name" value="RmlC_Cupin_sf"/>
</dbReference>
<evidence type="ECO:0000313" key="2">
    <source>
        <dbReference type="EMBL" id="KAF4205911.1"/>
    </source>
</evidence>